<dbReference type="Proteomes" id="UP000193244">
    <property type="component" value="Unassembled WGS sequence"/>
</dbReference>
<evidence type="ECO:0000256" key="1">
    <source>
        <dbReference type="SAM" id="MobiDB-lite"/>
    </source>
</evidence>
<name>A0A1X7KWM8_9MICO</name>
<dbReference type="Gene3D" id="1.25.10.10">
    <property type="entry name" value="Leucine-rich Repeat Variant"/>
    <property type="match status" value="1"/>
</dbReference>
<dbReference type="RefSeq" id="WP_085487512.1">
    <property type="nucleotide sequence ID" value="NZ_FXAY01000005.1"/>
</dbReference>
<organism evidence="2 3">
    <name type="scientific">Agreia pratensis</name>
    <dbReference type="NCBI Taxonomy" id="150121"/>
    <lineage>
        <taxon>Bacteria</taxon>
        <taxon>Bacillati</taxon>
        <taxon>Actinomycetota</taxon>
        <taxon>Actinomycetes</taxon>
        <taxon>Micrococcales</taxon>
        <taxon>Microbacteriaceae</taxon>
        <taxon>Agreia</taxon>
    </lineage>
</organism>
<evidence type="ECO:0000313" key="3">
    <source>
        <dbReference type="Proteomes" id="UP000193244"/>
    </source>
</evidence>
<dbReference type="STRING" id="150121.SAMN06296010_3031"/>
<protein>
    <submittedName>
        <fullName evidence="2">HEAT repeat-containing protein</fullName>
    </submittedName>
</protein>
<dbReference type="PROSITE" id="PS50077">
    <property type="entry name" value="HEAT_REPEAT"/>
    <property type="match status" value="1"/>
</dbReference>
<keyword evidence="3" id="KW-1185">Reference proteome</keyword>
<dbReference type="InterPro" id="IPR011989">
    <property type="entry name" value="ARM-like"/>
</dbReference>
<dbReference type="Pfam" id="PF13646">
    <property type="entry name" value="HEAT_2"/>
    <property type="match status" value="1"/>
</dbReference>
<dbReference type="AlphaFoldDB" id="A0A1X7KWM8"/>
<dbReference type="InterPro" id="IPR016024">
    <property type="entry name" value="ARM-type_fold"/>
</dbReference>
<dbReference type="EMBL" id="FXAY01000005">
    <property type="protein sequence ID" value="SMG45661.1"/>
    <property type="molecule type" value="Genomic_DNA"/>
</dbReference>
<evidence type="ECO:0000313" key="2">
    <source>
        <dbReference type="EMBL" id="SMG45661.1"/>
    </source>
</evidence>
<dbReference type="InterPro" id="IPR004155">
    <property type="entry name" value="PBS_lyase_HEAT"/>
</dbReference>
<sequence length="178" mass="18964">MAHDSETPSHHTASLEERIQAAVDSEGETSVVLRARSLLEGGYEGEEFLRVVGGPHADGILAGAPSLYWPELWGARALNYVWSDAAAPAVIAGLGNQAWRVREMCAKVAALRSIAAPEALTALTTDDHARVRAAAARALAATGDPSTQDTLESLLRDPDKEVRRTAQQSLKTLKEALS</sequence>
<feature type="region of interest" description="Disordered" evidence="1">
    <location>
        <begin position="139"/>
        <end position="178"/>
    </location>
</feature>
<proteinExistence type="predicted"/>
<dbReference type="SMART" id="SM00567">
    <property type="entry name" value="EZ_HEAT"/>
    <property type="match status" value="2"/>
</dbReference>
<dbReference type="OrthoDB" id="3386844at2"/>
<reference evidence="3" key="1">
    <citation type="submission" date="2017-04" db="EMBL/GenBank/DDBJ databases">
        <authorList>
            <person name="Varghese N."/>
            <person name="Submissions S."/>
        </authorList>
    </citation>
    <scope>NUCLEOTIDE SEQUENCE [LARGE SCALE GENOMIC DNA]</scope>
    <source>
        <strain evidence="3">VKM Ac-2510</strain>
    </source>
</reference>
<dbReference type="InterPro" id="IPR021133">
    <property type="entry name" value="HEAT_type_2"/>
</dbReference>
<feature type="compositionally biased region" description="Basic and acidic residues" evidence="1">
    <location>
        <begin position="154"/>
        <end position="164"/>
    </location>
</feature>
<accession>A0A1X7KWM8</accession>
<dbReference type="SUPFAM" id="SSF48371">
    <property type="entry name" value="ARM repeat"/>
    <property type="match status" value="1"/>
</dbReference>
<gene>
    <name evidence="2" type="ORF">SAMN06296010_3031</name>
</gene>